<dbReference type="AlphaFoldDB" id="A0A430AX58"/>
<evidence type="ECO:0000259" key="2">
    <source>
        <dbReference type="PROSITE" id="PS50943"/>
    </source>
</evidence>
<dbReference type="SMART" id="SM00530">
    <property type="entry name" value="HTH_XRE"/>
    <property type="match status" value="1"/>
</dbReference>
<dbReference type="SUPFAM" id="SSF47413">
    <property type="entry name" value="lambda repressor-like DNA-binding domains"/>
    <property type="match status" value="1"/>
</dbReference>
<keyword evidence="1" id="KW-0238">DNA-binding</keyword>
<dbReference type="CDD" id="cd00093">
    <property type="entry name" value="HTH_XRE"/>
    <property type="match status" value="1"/>
</dbReference>
<dbReference type="Proteomes" id="UP000287605">
    <property type="component" value="Unassembled WGS sequence"/>
</dbReference>
<dbReference type="RefSeq" id="WP_126808354.1">
    <property type="nucleotide sequence ID" value="NZ_NGKA01000007.1"/>
</dbReference>
<dbReference type="InterPro" id="IPR001387">
    <property type="entry name" value="Cro/C1-type_HTH"/>
</dbReference>
<dbReference type="EMBL" id="NGKA01000007">
    <property type="protein sequence ID" value="RSU12633.1"/>
    <property type="molecule type" value="Genomic_DNA"/>
</dbReference>
<dbReference type="GO" id="GO:0003677">
    <property type="term" value="F:DNA binding"/>
    <property type="evidence" value="ECO:0007669"/>
    <property type="project" value="UniProtKB-KW"/>
</dbReference>
<evidence type="ECO:0000313" key="3">
    <source>
        <dbReference type="EMBL" id="RSU12633.1"/>
    </source>
</evidence>
<dbReference type="Gene3D" id="1.10.260.40">
    <property type="entry name" value="lambda repressor-like DNA-binding domains"/>
    <property type="match status" value="1"/>
</dbReference>
<protein>
    <recommendedName>
        <fullName evidence="2">HTH cro/C1-type domain-containing protein</fullName>
    </recommendedName>
</protein>
<dbReference type="InterPro" id="IPR010982">
    <property type="entry name" value="Lambda_DNA-bd_dom_sf"/>
</dbReference>
<dbReference type="PROSITE" id="PS50943">
    <property type="entry name" value="HTH_CROC1"/>
    <property type="match status" value="1"/>
</dbReference>
<evidence type="ECO:0000256" key="1">
    <source>
        <dbReference type="ARBA" id="ARBA00023125"/>
    </source>
</evidence>
<comment type="caution">
    <text evidence="3">The sequence shown here is derived from an EMBL/GenBank/DDBJ whole genome shotgun (WGS) entry which is preliminary data.</text>
</comment>
<dbReference type="OrthoDB" id="9812495at2"/>
<accession>A0A430AX58</accession>
<evidence type="ECO:0000313" key="4">
    <source>
        <dbReference type="Proteomes" id="UP000287605"/>
    </source>
</evidence>
<reference evidence="3 4" key="1">
    <citation type="submission" date="2017-05" db="EMBL/GenBank/DDBJ databases">
        <title>Vagococcus spp. assemblies.</title>
        <authorList>
            <person name="Gulvik C.A."/>
        </authorList>
    </citation>
    <scope>NUCLEOTIDE SEQUENCE [LARGE SCALE GENOMIC DNA]</scope>
    <source>
        <strain evidence="3 4">CCUG 51432</strain>
    </source>
</reference>
<proteinExistence type="predicted"/>
<dbReference type="Pfam" id="PF01381">
    <property type="entry name" value="HTH_3"/>
    <property type="match status" value="1"/>
</dbReference>
<sequence>MTEIKLGKIVQRCRKEKNMTQEELAIALGVSKSAVSKWENHQTMPDVLLLPALASLFKISIDELLGYSPQLTQEETRQWYKHFSDEFTRKNFSEVKQEIDAMLGKYSVCYSFQLQMVILLFNHLNLAGDATDRNSLLEELLQLSETIKKETSQPNLAKQANVIQAIIYSLLDKNEMVMVLLGKEVNLYLAENQVLANAYFRSGDLKKAGEILQIEIYQNLFALVSNSSHYLSLLETPEKVNETIKRIKQITAAYQIKELSPYTYLTFLFSSFIQLLTLDEREDALEAMTEIIEILKMSPAIELQGDDYFDQVVFWLDKQTDLGNTIPRDKSLVKASILEFFTSQPLIEEKLGRDSTYQKLFQQLMKLTGS</sequence>
<name>A0A430AX58_9ENTE</name>
<organism evidence="3 4">
    <name type="scientific">Vagococcus elongatus</name>
    <dbReference type="NCBI Taxonomy" id="180344"/>
    <lineage>
        <taxon>Bacteria</taxon>
        <taxon>Bacillati</taxon>
        <taxon>Bacillota</taxon>
        <taxon>Bacilli</taxon>
        <taxon>Lactobacillales</taxon>
        <taxon>Enterococcaceae</taxon>
        <taxon>Vagococcus</taxon>
    </lineage>
</organism>
<dbReference type="PANTHER" id="PTHR46558">
    <property type="entry name" value="TRACRIPTIONAL REGULATORY PROTEIN-RELATED-RELATED"/>
    <property type="match status" value="1"/>
</dbReference>
<dbReference type="PANTHER" id="PTHR46558:SF11">
    <property type="entry name" value="HTH-TYPE TRANSCRIPTIONAL REGULATOR XRE"/>
    <property type="match status" value="1"/>
</dbReference>
<feature type="domain" description="HTH cro/C1-type" evidence="2">
    <location>
        <begin position="10"/>
        <end position="64"/>
    </location>
</feature>
<keyword evidence="4" id="KW-1185">Reference proteome</keyword>
<gene>
    <name evidence="3" type="ORF">CBF29_05760</name>
</gene>